<organism evidence="4 6">
    <name type="scientific">Bombus vosnesenskii</name>
    <dbReference type="NCBI Taxonomy" id="207650"/>
    <lineage>
        <taxon>Eukaryota</taxon>
        <taxon>Metazoa</taxon>
        <taxon>Ecdysozoa</taxon>
        <taxon>Arthropoda</taxon>
        <taxon>Hexapoda</taxon>
        <taxon>Insecta</taxon>
        <taxon>Pterygota</taxon>
        <taxon>Neoptera</taxon>
        <taxon>Endopterygota</taxon>
        <taxon>Hymenoptera</taxon>
        <taxon>Apocrita</taxon>
        <taxon>Aculeata</taxon>
        <taxon>Apoidea</taxon>
        <taxon>Anthophila</taxon>
        <taxon>Apidae</taxon>
        <taxon>Bombus</taxon>
        <taxon>Pyrobombus</taxon>
    </lineage>
</organism>
<dbReference type="RefSeq" id="XP_033344059.1">
    <property type="nucleotide sequence ID" value="XM_033488168.1"/>
</dbReference>
<dbReference type="RefSeq" id="XP_033344052.1">
    <property type="nucleotide sequence ID" value="XM_033488161.1"/>
</dbReference>
<protein>
    <submittedName>
        <fullName evidence="5 6">Dentin sialophosphoprotein-like isoform X1</fullName>
    </submittedName>
</protein>
<evidence type="ECO:0000313" key="4">
    <source>
        <dbReference type="Proteomes" id="UP000504631"/>
    </source>
</evidence>
<evidence type="ECO:0000313" key="10">
    <source>
        <dbReference type="RefSeq" id="XP_033344057.1"/>
    </source>
</evidence>
<keyword evidence="3" id="KW-0732">Signal</keyword>
<sequence>MLQLRVIVVLLVPMCVSLLVGRVTSLYASREEHPSKVDIGNLKEPTDILSNSSSKATTSSIKAAEDNTGIKTANETNNSTLTNTANAGVNTPVEKAIDEKKEDNEKLNNSKQNNEKLNNDKQNSENLNNKEQNSEKLNKEQVNNETRINEKQNSEEQNDRKENCTSTKETEDMLHCNKYPRDDDGDSLNATESTITNTTTANNNTGSTTESQVPEVIPHEKEKGDAKDEELSGNNTQTTTEVHYAIVPSDTNHTIYTNNSDVPNSTDSKDSTNTIETSHEVNKVENISSEAIEAVKSDQSNSKHMSSGIIALVTAISFAVVIALVYIGMIVWRRYIEYRYGHRELLVNELEFDTNDLRHFEL</sequence>
<feature type="compositionally biased region" description="Basic and acidic residues" evidence="1">
    <location>
        <begin position="217"/>
        <end position="230"/>
    </location>
</feature>
<keyword evidence="2" id="KW-0472">Membrane</keyword>
<evidence type="ECO:0000256" key="1">
    <source>
        <dbReference type="SAM" id="MobiDB-lite"/>
    </source>
</evidence>
<dbReference type="RefSeq" id="XP_033344056.1">
    <property type="nucleotide sequence ID" value="XM_033488165.1"/>
</dbReference>
<keyword evidence="2" id="KW-1133">Transmembrane helix</keyword>
<dbReference type="AlphaFoldDB" id="A0A6J3JTI0"/>
<dbReference type="RefSeq" id="XP_033344054.1">
    <property type="nucleotide sequence ID" value="XM_033488163.1"/>
</dbReference>
<feature type="compositionally biased region" description="Polar residues" evidence="1">
    <location>
        <begin position="249"/>
        <end position="276"/>
    </location>
</feature>
<keyword evidence="2" id="KW-0812">Transmembrane</keyword>
<dbReference type="RefSeq" id="XP_033344060.1">
    <property type="nucleotide sequence ID" value="XM_033488169.1"/>
</dbReference>
<dbReference type="RefSeq" id="XP_033344058.1">
    <property type="nucleotide sequence ID" value="XM_033488167.1"/>
</dbReference>
<evidence type="ECO:0000313" key="13">
    <source>
        <dbReference type="RefSeq" id="XP_033344060.1"/>
    </source>
</evidence>
<dbReference type="GeneID" id="117230578"/>
<feature type="chain" id="PRO_5044643792" evidence="3">
    <location>
        <begin position="18"/>
        <end position="362"/>
    </location>
</feature>
<dbReference type="RefSeq" id="XP_033344055.1">
    <property type="nucleotide sequence ID" value="XM_033488164.1"/>
</dbReference>
<gene>
    <name evidence="5 6 7 8 9 10 11 12 13 14" type="primary">LOC117230578</name>
</gene>
<feature type="region of interest" description="Disordered" evidence="1">
    <location>
        <begin position="30"/>
        <end position="277"/>
    </location>
</feature>
<feature type="compositionally biased region" description="Low complexity" evidence="1">
    <location>
        <begin position="50"/>
        <end position="62"/>
    </location>
</feature>
<dbReference type="RefSeq" id="XP_033344057.1">
    <property type="nucleotide sequence ID" value="XM_033488166.1"/>
</dbReference>
<evidence type="ECO:0000313" key="7">
    <source>
        <dbReference type="RefSeq" id="XP_033344054.1"/>
    </source>
</evidence>
<proteinExistence type="predicted"/>
<reference evidence="5 6" key="1">
    <citation type="submission" date="2025-04" db="UniProtKB">
        <authorList>
            <consortium name="RefSeq"/>
        </authorList>
    </citation>
    <scope>IDENTIFICATION</scope>
    <source>
        <tissue evidence="5 6">Muscle</tissue>
    </source>
</reference>
<feature type="compositionally biased region" description="Basic and acidic residues" evidence="1">
    <location>
        <begin position="147"/>
        <end position="182"/>
    </location>
</feature>
<feature type="compositionally biased region" description="Low complexity" evidence="1">
    <location>
        <begin position="189"/>
        <end position="210"/>
    </location>
</feature>
<name>A0A6J3JTI0_9HYME</name>
<evidence type="ECO:0000313" key="8">
    <source>
        <dbReference type="RefSeq" id="XP_033344055.1"/>
    </source>
</evidence>
<evidence type="ECO:0000313" key="5">
    <source>
        <dbReference type="RefSeq" id="XP_033344052.1"/>
    </source>
</evidence>
<evidence type="ECO:0000313" key="11">
    <source>
        <dbReference type="RefSeq" id="XP_033344058.1"/>
    </source>
</evidence>
<evidence type="ECO:0000313" key="9">
    <source>
        <dbReference type="RefSeq" id="XP_033344056.1"/>
    </source>
</evidence>
<evidence type="ECO:0000313" key="12">
    <source>
        <dbReference type="RefSeq" id="XP_033344059.1"/>
    </source>
</evidence>
<evidence type="ECO:0000256" key="2">
    <source>
        <dbReference type="SAM" id="Phobius"/>
    </source>
</evidence>
<dbReference type="Proteomes" id="UP000504631">
    <property type="component" value="Unplaced"/>
</dbReference>
<keyword evidence="4" id="KW-1185">Reference proteome</keyword>
<feature type="compositionally biased region" description="Low complexity" evidence="1">
    <location>
        <begin position="72"/>
        <end position="87"/>
    </location>
</feature>
<feature type="compositionally biased region" description="Basic and acidic residues" evidence="1">
    <location>
        <begin position="95"/>
        <end position="123"/>
    </location>
</feature>
<evidence type="ECO:0000313" key="6">
    <source>
        <dbReference type="RefSeq" id="XP_033344053.1"/>
    </source>
</evidence>
<dbReference type="RefSeq" id="XP_033344061.1">
    <property type="nucleotide sequence ID" value="XM_033488170.1"/>
</dbReference>
<dbReference type="RefSeq" id="XP_033344053.1">
    <property type="nucleotide sequence ID" value="XM_033488162.1"/>
</dbReference>
<dbReference type="KEGG" id="bvk:117230578"/>
<feature type="transmembrane region" description="Helical" evidence="2">
    <location>
        <begin position="309"/>
        <end position="332"/>
    </location>
</feature>
<evidence type="ECO:0000256" key="3">
    <source>
        <dbReference type="SAM" id="SignalP"/>
    </source>
</evidence>
<feature type="signal peptide" evidence="3">
    <location>
        <begin position="1"/>
        <end position="17"/>
    </location>
</feature>
<evidence type="ECO:0000313" key="14">
    <source>
        <dbReference type="RefSeq" id="XP_033344061.1"/>
    </source>
</evidence>
<accession>A0A6J3JTI0</accession>
<feature type="compositionally biased region" description="Polar residues" evidence="1">
    <location>
        <begin position="232"/>
        <end position="241"/>
    </location>
</feature>